<feature type="domain" description="Par3/HAL N-terminal" evidence="1">
    <location>
        <begin position="24"/>
        <end position="90"/>
    </location>
</feature>
<proteinExistence type="predicted"/>
<sequence>MAPREDNLKIMVLSRPALAVHVLEKVIVVSCGTGSQRIQWLGHVGIARYDETRLQGWLQLGQPVKITTSAGTLLNASDVICEVLHDKEHVYVEPSRRP</sequence>
<comment type="caution">
    <text evidence="2">The sequence shown here is derived from an EMBL/GenBank/DDBJ whole genome shotgun (WGS) entry which is preliminary data.</text>
</comment>
<accession>A0A1V9YEV3</accession>
<name>A0A1V9YEV3_ACHHY</name>
<evidence type="ECO:0000259" key="1">
    <source>
        <dbReference type="Pfam" id="PF12053"/>
    </source>
</evidence>
<dbReference type="Gene3D" id="3.10.20.90">
    <property type="entry name" value="Phosphatidylinositol 3-kinase Catalytic Subunit, Chain A, domain 1"/>
    <property type="match status" value="1"/>
</dbReference>
<keyword evidence="3" id="KW-1185">Reference proteome</keyword>
<protein>
    <recommendedName>
        <fullName evidence="1">Par3/HAL N-terminal domain-containing protein</fullName>
    </recommendedName>
</protein>
<dbReference type="OrthoDB" id="10248873at2759"/>
<dbReference type="Pfam" id="PF12053">
    <property type="entry name" value="Par3_HAL_N_term"/>
    <property type="match status" value="1"/>
</dbReference>
<dbReference type="AlphaFoldDB" id="A0A1V9YEV3"/>
<reference evidence="2 3" key="1">
    <citation type="journal article" date="2014" name="Genome Biol. Evol.">
        <title>The secreted proteins of Achlya hypogyna and Thraustotheca clavata identify the ancestral oomycete secretome and reveal gene acquisitions by horizontal gene transfer.</title>
        <authorList>
            <person name="Misner I."/>
            <person name="Blouin N."/>
            <person name="Leonard G."/>
            <person name="Richards T.A."/>
            <person name="Lane C.E."/>
        </authorList>
    </citation>
    <scope>NUCLEOTIDE SEQUENCE [LARGE SCALE GENOMIC DNA]</scope>
    <source>
        <strain evidence="2 3">ATCC 48635</strain>
    </source>
</reference>
<dbReference type="InterPro" id="IPR021922">
    <property type="entry name" value="Par3/HAL_N"/>
</dbReference>
<dbReference type="Proteomes" id="UP000243579">
    <property type="component" value="Unassembled WGS sequence"/>
</dbReference>
<dbReference type="EMBL" id="JNBR01001919">
    <property type="protein sequence ID" value="OQR84229.1"/>
    <property type="molecule type" value="Genomic_DNA"/>
</dbReference>
<organism evidence="2 3">
    <name type="scientific">Achlya hypogyna</name>
    <name type="common">Oomycete</name>
    <name type="synonym">Protoachlya hypogyna</name>
    <dbReference type="NCBI Taxonomy" id="1202772"/>
    <lineage>
        <taxon>Eukaryota</taxon>
        <taxon>Sar</taxon>
        <taxon>Stramenopiles</taxon>
        <taxon>Oomycota</taxon>
        <taxon>Saprolegniomycetes</taxon>
        <taxon>Saprolegniales</taxon>
        <taxon>Achlyaceae</taxon>
        <taxon>Achlya</taxon>
    </lineage>
</organism>
<evidence type="ECO:0000313" key="2">
    <source>
        <dbReference type="EMBL" id="OQR84229.1"/>
    </source>
</evidence>
<gene>
    <name evidence="2" type="ORF">ACHHYP_13699</name>
</gene>
<evidence type="ECO:0000313" key="3">
    <source>
        <dbReference type="Proteomes" id="UP000243579"/>
    </source>
</evidence>